<keyword evidence="2" id="KW-1185">Reference proteome</keyword>
<evidence type="ECO:0000313" key="1">
    <source>
        <dbReference type="EMBL" id="KAF5795098.1"/>
    </source>
</evidence>
<organism evidence="1 2">
    <name type="scientific">Helianthus annuus</name>
    <name type="common">Common sunflower</name>
    <dbReference type="NCBI Taxonomy" id="4232"/>
    <lineage>
        <taxon>Eukaryota</taxon>
        <taxon>Viridiplantae</taxon>
        <taxon>Streptophyta</taxon>
        <taxon>Embryophyta</taxon>
        <taxon>Tracheophyta</taxon>
        <taxon>Spermatophyta</taxon>
        <taxon>Magnoliopsida</taxon>
        <taxon>eudicotyledons</taxon>
        <taxon>Gunneridae</taxon>
        <taxon>Pentapetalae</taxon>
        <taxon>asterids</taxon>
        <taxon>campanulids</taxon>
        <taxon>Asterales</taxon>
        <taxon>Asteraceae</taxon>
        <taxon>Asteroideae</taxon>
        <taxon>Heliantheae alliance</taxon>
        <taxon>Heliantheae</taxon>
        <taxon>Helianthus</taxon>
    </lineage>
</organism>
<proteinExistence type="predicted"/>
<reference evidence="1" key="1">
    <citation type="journal article" date="2017" name="Nature">
        <title>The sunflower genome provides insights into oil metabolism, flowering and Asterid evolution.</title>
        <authorList>
            <person name="Badouin H."/>
            <person name="Gouzy J."/>
            <person name="Grassa C.J."/>
            <person name="Murat F."/>
            <person name="Staton S.E."/>
            <person name="Cottret L."/>
            <person name="Lelandais-Briere C."/>
            <person name="Owens G.L."/>
            <person name="Carrere S."/>
            <person name="Mayjonade B."/>
            <person name="Legrand L."/>
            <person name="Gill N."/>
            <person name="Kane N.C."/>
            <person name="Bowers J.E."/>
            <person name="Hubner S."/>
            <person name="Bellec A."/>
            <person name="Berard A."/>
            <person name="Berges H."/>
            <person name="Blanchet N."/>
            <person name="Boniface M.C."/>
            <person name="Brunel D."/>
            <person name="Catrice O."/>
            <person name="Chaidir N."/>
            <person name="Claudel C."/>
            <person name="Donnadieu C."/>
            <person name="Faraut T."/>
            <person name="Fievet G."/>
            <person name="Helmstetter N."/>
            <person name="King M."/>
            <person name="Knapp S.J."/>
            <person name="Lai Z."/>
            <person name="Le Paslier M.C."/>
            <person name="Lippi Y."/>
            <person name="Lorenzon L."/>
            <person name="Mandel J.R."/>
            <person name="Marage G."/>
            <person name="Marchand G."/>
            <person name="Marquand E."/>
            <person name="Bret-Mestries E."/>
            <person name="Morien E."/>
            <person name="Nambeesan S."/>
            <person name="Nguyen T."/>
            <person name="Pegot-Espagnet P."/>
            <person name="Pouilly N."/>
            <person name="Raftis F."/>
            <person name="Sallet E."/>
            <person name="Schiex T."/>
            <person name="Thomas J."/>
            <person name="Vandecasteele C."/>
            <person name="Vares D."/>
            <person name="Vear F."/>
            <person name="Vautrin S."/>
            <person name="Crespi M."/>
            <person name="Mangin B."/>
            <person name="Burke J.M."/>
            <person name="Salse J."/>
            <person name="Munos S."/>
            <person name="Vincourt P."/>
            <person name="Rieseberg L.H."/>
            <person name="Langlade N.B."/>
        </authorList>
    </citation>
    <scope>NUCLEOTIDE SEQUENCE</scope>
    <source>
        <tissue evidence="1">Leaves</tissue>
    </source>
</reference>
<gene>
    <name evidence="1" type="ORF">HanXRQr2_Chr08g0335741</name>
</gene>
<dbReference type="Gramene" id="mRNA:HanXRQr2_Chr08g0335741">
    <property type="protein sequence ID" value="mRNA:HanXRQr2_Chr08g0335741"/>
    <property type="gene ID" value="HanXRQr2_Chr08g0335741"/>
</dbReference>
<evidence type="ECO:0000313" key="2">
    <source>
        <dbReference type="Proteomes" id="UP000215914"/>
    </source>
</evidence>
<dbReference type="EMBL" id="MNCJ02000323">
    <property type="protein sequence ID" value="KAF5795098.1"/>
    <property type="molecule type" value="Genomic_DNA"/>
</dbReference>
<protein>
    <submittedName>
        <fullName evidence="1">Uncharacterized protein</fullName>
    </submittedName>
</protein>
<dbReference type="Proteomes" id="UP000215914">
    <property type="component" value="Unassembled WGS sequence"/>
</dbReference>
<dbReference type="AlphaFoldDB" id="A0A9K3ND43"/>
<accession>A0A9K3ND43</accession>
<comment type="caution">
    <text evidence="1">The sequence shown here is derived from an EMBL/GenBank/DDBJ whole genome shotgun (WGS) entry which is preliminary data.</text>
</comment>
<reference evidence="1" key="2">
    <citation type="submission" date="2020-06" db="EMBL/GenBank/DDBJ databases">
        <title>Helianthus annuus Genome sequencing and assembly Release 2.</title>
        <authorList>
            <person name="Gouzy J."/>
            <person name="Langlade N."/>
            <person name="Munos S."/>
        </authorList>
    </citation>
    <scope>NUCLEOTIDE SEQUENCE</scope>
    <source>
        <tissue evidence="1">Leaves</tissue>
    </source>
</reference>
<name>A0A9K3ND43_HELAN</name>
<sequence length="64" mass="7507">MMIPLFLGYKLRIEKGAIHSLLQFAQMSDKALLDYGVWRAWLGVLLDTWRWWDPQGNNQCRVGV</sequence>